<gene>
    <name evidence="4" type="ORF">HaLaN_31583</name>
</gene>
<dbReference type="Proteomes" id="UP000485058">
    <property type="component" value="Unassembled WGS sequence"/>
</dbReference>
<keyword evidence="2" id="KW-0934">Plastid</keyword>
<keyword evidence="5" id="KW-1185">Reference proteome</keyword>
<dbReference type="Pfam" id="PF04755">
    <property type="entry name" value="PAP_fibrillin"/>
    <property type="match status" value="1"/>
</dbReference>
<evidence type="ECO:0000259" key="3">
    <source>
        <dbReference type="Pfam" id="PF04755"/>
    </source>
</evidence>
<reference evidence="4 5" key="1">
    <citation type="submission" date="2020-02" db="EMBL/GenBank/DDBJ databases">
        <title>Draft genome sequence of Haematococcus lacustris strain NIES-144.</title>
        <authorList>
            <person name="Morimoto D."/>
            <person name="Nakagawa S."/>
            <person name="Yoshida T."/>
            <person name="Sawayama S."/>
        </authorList>
    </citation>
    <scope>NUCLEOTIDE SEQUENCE [LARGE SCALE GENOMIC DNA]</scope>
    <source>
        <strain evidence="4 5">NIES-144</strain>
    </source>
</reference>
<evidence type="ECO:0000256" key="2">
    <source>
        <dbReference type="ARBA" id="ARBA00022640"/>
    </source>
</evidence>
<accession>A0A6A0AJ92</accession>
<evidence type="ECO:0000256" key="1">
    <source>
        <dbReference type="ARBA" id="ARBA00004474"/>
    </source>
</evidence>
<organism evidence="4 5">
    <name type="scientific">Haematococcus lacustris</name>
    <name type="common">Green alga</name>
    <name type="synonym">Haematococcus pluvialis</name>
    <dbReference type="NCBI Taxonomy" id="44745"/>
    <lineage>
        <taxon>Eukaryota</taxon>
        <taxon>Viridiplantae</taxon>
        <taxon>Chlorophyta</taxon>
        <taxon>core chlorophytes</taxon>
        <taxon>Chlorophyceae</taxon>
        <taxon>CS clade</taxon>
        <taxon>Chlamydomonadales</taxon>
        <taxon>Haematococcaceae</taxon>
        <taxon>Haematococcus</taxon>
    </lineage>
</organism>
<name>A0A6A0AJ92_HAELA</name>
<feature type="non-terminal residue" evidence="4">
    <location>
        <position position="80"/>
    </location>
</feature>
<feature type="non-terminal residue" evidence="4">
    <location>
        <position position="1"/>
    </location>
</feature>
<evidence type="ECO:0000313" key="5">
    <source>
        <dbReference type="Proteomes" id="UP000485058"/>
    </source>
</evidence>
<proteinExistence type="predicted"/>
<dbReference type="EMBL" id="BLLF01006574">
    <property type="protein sequence ID" value="GFH32373.1"/>
    <property type="molecule type" value="Genomic_DNA"/>
</dbReference>
<dbReference type="AlphaFoldDB" id="A0A6A0AJ92"/>
<evidence type="ECO:0000313" key="4">
    <source>
        <dbReference type="EMBL" id="GFH32373.1"/>
    </source>
</evidence>
<sequence length="80" mass="8423">AREVREVQRLVAALTAACPPPVLSWAPLGHSSLDQLQGCWRLLYTSGFNTGSLGGQRPGPPAALVPVALGQIYQVIDASQ</sequence>
<feature type="domain" description="Plastid lipid-associated protein/fibrillin conserved" evidence="3">
    <location>
        <begin position="5"/>
        <end position="79"/>
    </location>
</feature>
<comment type="subcellular location">
    <subcellularLocation>
        <location evidence="1">Plastid</location>
    </subcellularLocation>
</comment>
<protein>
    <submittedName>
        <fullName evidence="4">PAP_fibrillin domain-containing protein</fullName>
    </submittedName>
</protein>
<dbReference type="InterPro" id="IPR006843">
    <property type="entry name" value="PAP/fibrillin_dom"/>
</dbReference>
<comment type="caution">
    <text evidence="4">The sequence shown here is derived from an EMBL/GenBank/DDBJ whole genome shotgun (WGS) entry which is preliminary data.</text>
</comment>
<dbReference type="GO" id="GO:0009536">
    <property type="term" value="C:plastid"/>
    <property type="evidence" value="ECO:0007669"/>
    <property type="project" value="UniProtKB-SubCell"/>
</dbReference>